<dbReference type="Proteomes" id="UP000294933">
    <property type="component" value="Unassembled WGS sequence"/>
</dbReference>
<dbReference type="GO" id="GO:0005525">
    <property type="term" value="F:GTP binding"/>
    <property type="evidence" value="ECO:0007669"/>
    <property type="project" value="InterPro"/>
</dbReference>
<dbReference type="Pfam" id="PF01926">
    <property type="entry name" value="MMR_HSR1"/>
    <property type="match status" value="1"/>
</dbReference>
<dbReference type="InterPro" id="IPR006073">
    <property type="entry name" value="GTP-bd"/>
</dbReference>
<feature type="domain" description="G" evidence="1">
    <location>
        <begin position="9"/>
        <end position="70"/>
    </location>
</feature>
<name>A0A4Y7PSH7_9AGAM</name>
<evidence type="ECO:0000259" key="1">
    <source>
        <dbReference type="Pfam" id="PF01926"/>
    </source>
</evidence>
<evidence type="ECO:0000313" key="2">
    <source>
        <dbReference type="EMBL" id="TDL17996.1"/>
    </source>
</evidence>
<protein>
    <recommendedName>
        <fullName evidence="1">G domain-containing protein</fullName>
    </recommendedName>
</protein>
<evidence type="ECO:0000313" key="3">
    <source>
        <dbReference type="Proteomes" id="UP000294933"/>
    </source>
</evidence>
<dbReference type="SUPFAM" id="SSF52540">
    <property type="entry name" value="P-loop containing nucleoside triphosphate hydrolases"/>
    <property type="match status" value="1"/>
</dbReference>
<dbReference type="OrthoDB" id="8954335at2759"/>
<dbReference type="AlphaFoldDB" id="A0A4Y7PSH7"/>
<dbReference type="Gene3D" id="3.40.50.300">
    <property type="entry name" value="P-loop containing nucleotide triphosphate hydrolases"/>
    <property type="match status" value="1"/>
</dbReference>
<gene>
    <name evidence="2" type="ORF">BD410DRAFT_843149</name>
</gene>
<proteinExistence type="predicted"/>
<accession>A0A4Y7PSH7</accession>
<organism evidence="2 3">
    <name type="scientific">Rickenella mellea</name>
    <dbReference type="NCBI Taxonomy" id="50990"/>
    <lineage>
        <taxon>Eukaryota</taxon>
        <taxon>Fungi</taxon>
        <taxon>Dikarya</taxon>
        <taxon>Basidiomycota</taxon>
        <taxon>Agaricomycotina</taxon>
        <taxon>Agaricomycetes</taxon>
        <taxon>Hymenochaetales</taxon>
        <taxon>Rickenellaceae</taxon>
        <taxon>Rickenella</taxon>
    </lineage>
</organism>
<dbReference type="EMBL" id="ML170213">
    <property type="protein sequence ID" value="TDL17996.1"/>
    <property type="molecule type" value="Genomic_DNA"/>
</dbReference>
<reference evidence="2 3" key="1">
    <citation type="submission" date="2018-06" db="EMBL/GenBank/DDBJ databases">
        <title>A transcriptomic atlas of mushroom development highlights an independent origin of complex multicellularity.</title>
        <authorList>
            <consortium name="DOE Joint Genome Institute"/>
            <person name="Krizsan K."/>
            <person name="Almasi E."/>
            <person name="Merenyi Z."/>
            <person name="Sahu N."/>
            <person name="Viragh M."/>
            <person name="Koszo T."/>
            <person name="Mondo S."/>
            <person name="Kiss B."/>
            <person name="Balint B."/>
            <person name="Kues U."/>
            <person name="Barry K."/>
            <person name="Hegedus J.C."/>
            <person name="Henrissat B."/>
            <person name="Johnson J."/>
            <person name="Lipzen A."/>
            <person name="Ohm R."/>
            <person name="Nagy I."/>
            <person name="Pangilinan J."/>
            <person name="Yan J."/>
            <person name="Xiong Y."/>
            <person name="Grigoriev I.V."/>
            <person name="Hibbett D.S."/>
            <person name="Nagy L.G."/>
        </authorList>
    </citation>
    <scope>NUCLEOTIDE SEQUENCE [LARGE SCALE GENOMIC DNA]</scope>
    <source>
        <strain evidence="2 3">SZMC22713</strain>
    </source>
</reference>
<dbReference type="InterPro" id="IPR027417">
    <property type="entry name" value="P-loop_NTPase"/>
</dbReference>
<sequence length="235" mass="26084">MTSDRVKIILVMGATGTGKTTFINNASGSHFPVNHNLDSCTDDVVPTAPFDLDDHRVVLVDTPGFGHSRKRDIEVLRPIAKYLKEQKVREGHISGVIYMHPFPELRIERTAKHYVSVFSELCGSTTLDHASIVMTRWKGNHCGTGQMEMHLPAVFDPVVAAGGGIVNEDHTYSHAGEILRAILDKGPVVLQIQRELALENKHIRYTAAGAALLNSGKEEESRSWENFLRKLLAFF</sequence>
<dbReference type="VEuPathDB" id="FungiDB:BD410DRAFT_843149"/>
<keyword evidence="3" id="KW-1185">Reference proteome</keyword>